<dbReference type="SUPFAM" id="SSF52540">
    <property type="entry name" value="P-loop containing nucleoside triphosphate hydrolases"/>
    <property type="match status" value="2"/>
</dbReference>
<dbReference type="GO" id="GO:0051959">
    <property type="term" value="F:dynein light intermediate chain binding"/>
    <property type="evidence" value="ECO:0007669"/>
    <property type="project" value="InterPro"/>
</dbReference>
<dbReference type="PANTHER" id="PTHR46532:SF4">
    <property type="entry name" value="AAA+ ATPASE DOMAIN-CONTAINING PROTEIN"/>
    <property type="match status" value="1"/>
</dbReference>
<dbReference type="InterPro" id="IPR026983">
    <property type="entry name" value="DHC"/>
</dbReference>
<comment type="subcellular location">
    <subcellularLocation>
        <location evidence="1">Cytoplasm</location>
        <location evidence="1">Cytoskeleton</location>
        <location evidence="1">Cilium axoneme</location>
    </subcellularLocation>
</comment>
<evidence type="ECO:0000256" key="6">
    <source>
        <dbReference type="ARBA" id="ARBA00022741"/>
    </source>
</evidence>
<dbReference type="PANTHER" id="PTHR46532">
    <property type="entry name" value="MALE FERTILITY FACTOR KL5"/>
    <property type="match status" value="1"/>
</dbReference>
<dbReference type="InterPro" id="IPR027417">
    <property type="entry name" value="P-loop_NTPase"/>
</dbReference>
<keyword evidence="8" id="KW-0243">Dynein</keyword>
<evidence type="ECO:0000256" key="3">
    <source>
        <dbReference type="ARBA" id="ARBA00022490"/>
    </source>
</evidence>
<keyword evidence="7" id="KW-0067">ATP-binding</keyword>
<keyword evidence="13" id="KW-0966">Cell projection</keyword>
<evidence type="ECO:0000256" key="13">
    <source>
        <dbReference type="ARBA" id="ARBA00023273"/>
    </source>
</evidence>
<evidence type="ECO:0000313" key="16">
    <source>
        <dbReference type="Proteomes" id="UP000673691"/>
    </source>
</evidence>
<evidence type="ECO:0000256" key="2">
    <source>
        <dbReference type="ARBA" id="ARBA00008887"/>
    </source>
</evidence>
<name>A0A8H8DLP7_9FUNG</name>
<feature type="non-terminal residue" evidence="15">
    <location>
        <position position="1"/>
    </location>
</feature>
<evidence type="ECO:0000313" key="15">
    <source>
        <dbReference type="EMBL" id="KAG5462457.1"/>
    </source>
</evidence>
<keyword evidence="9" id="KW-0175">Coiled coil</keyword>
<dbReference type="GO" id="GO:0007018">
    <property type="term" value="P:microtubule-based movement"/>
    <property type="evidence" value="ECO:0007669"/>
    <property type="project" value="InterPro"/>
</dbReference>
<dbReference type="AlphaFoldDB" id="A0A8H8DLP7"/>
<dbReference type="FunFam" id="1.10.8.710:FF:000003">
    <property type="entry name" value="Dynein axonemal heavy chain 5"/>
    <property type="match status" value="1"/>
</dbReference>
<keyword evidence="4" id="KW-0493">Microtubule</keyword>
<keyword evidence="16" id="KW-1185">Reference proteome</keyword>
<feature type="domain" description="Dynein heavy chain hydrolytic ATP-binding dynein motor region" evidence="14">
    <location>
        <begin position="1"/>
        <end position="222"/>
    </location>
</feature>
<keyword evidence="5" id="KW-0677">Repeat</keyword>
<keyword evidence="10" id="KW-0969">Cilium</keyword>
<dbReference type="GO" id="GO:0005858">
    <property type="term" value="C:axonemal dynein complex"/>
    <property type="evidence" value="ECO:0007669"/>
    <property type="project" value="TreeGrafter"/>
</dbReference>
<protein>
    <submittedName>
        <fullName evidence="15">Hydrolytic ATP binding site of dynein motor region D1-domain-containing protein</fullName>
    </submittedName>
</protein>
<evidence type="ECO:0000256" key="8">
    <source>
        <dbReference type="ARBA" id="ARBA00023017"/>
    </source>
</evidence>
<evidence type="ECO:0000256" key="9">
    <source>
        <dbReference type="ARBA" id="ARBA00023054"/>
    </source>
</evidence>
<gene>
    <name evidence="15" type="ORF">BJ554DRAFT_5039</name>
</gene>
<keyword evidence="6" id="KW-0547">Nucleotide-binding</keyword>
<comment type="caution">
    <text evidence="15">The sequence shown here is derived from an EMBL/GenBank/DDBJ whole genome shotgun (WGS) entry which is preliminary data.</text>
</comment>
<evidence type="ECO:0000256" key="12">
    <source>
        <dbReference type="ARBA" id="ARBA00023212"/>
    </source>
</evidence>
<dbReference type="InterPro" id="IPR035699">
    <property type="entry name" value="AAA_6"/>
</dbReference>
<dbReference type="Pfam" id="PF12774">
    <property type="entry name" value="AAA_6"/>
    <property type="match status" value="1"/>
</dbReference>
<dbReference type="GO" id="GO:0005874">
    <property type="term" value="C:microtubule"/>
    <property type="evidence" value="ECO:0007669"/>
    <property type="project" value="UniProtKB-KW"/>
</dbReference>
<evidence type="ECO:0000256" key="11">
    <source>
        <dbReference type="ARBA" id="ARBA00023175"/>
    </source>
</evidence>
<reference evidence="15 16" key="1">
    <citation type="journal article" name="Sci. Rep.">
        <title>Genome-scale phylogenetic analyses confirm Olpidium as the closest living zoosporic fungus to the non-flagellated, terrestrial fungi.</title>
        <authorList>
            <person name="Chang Y."/>
            <person name="Rochon D."/>
            <person name="Sekimoto S."/>
            <person name="Wang Y."/>
            <person name="Chovatia M."/>
            <person name="Sandor L."/>
            <person name="Salamov A."/>
            <person name="Grigoriev I.V."/>
            <person name="Stajich J.E."/>
            <person name="Spatafora J.W."/>
        </authorList>
    </citation>
    <scope>NUCLEOTIDE SEQUENCE [LARGE SCALE GENOMIC DNA]</scope>
    <source>
        <strain evidence="15">S191</strain>
    </source>
</reference>
<keyword evidence="3" id="KW-0963">Cytoplasm</keyword>
<dbReference type="Gene3D" id="3.40.50.300">
    <property type="entry name" value="P-loop containing nucleotide triphosphate hydrolases"/>
    <property type="match status" value="2"/>
</dbReference>
<dbReference type="InterPro" id="IPR043157">
    <property type="entry name" value="Dynein_AAA1S"/>
</dbReference>
<evidence type="ECO:0000256" key="7">
    <source>
        <dbReference type="ARBA" id="ARBA00022840"/>
    </source>
</evidence>
<evidence type="ECO:0000256" key="5">
    <source>
        <dbReference type="ARBA" id="ARBA00022737"/>
    </source>
</evidence>
<dbReference type="EMBL" id="JAEFCI010002100">
    <property type="protein sequence ID" value="KAG5462457.1"/>
    <property type="molecule type" value="Genomic_DNA"/>
</dbReference>
<proteinExistence type="inferred from homology"/>
<evidence type="ECO:0000259" key="14">
    <source>
        <dbReference type="Pfam" id="PF12774"/>
    </source>
</evidence>
<dbReference type="FunFam" id="3.40.50.300:FF:001080">
    <property type="entry name" value="Dynein, axonemal, heavy chain 5"/>
    <property type="match status" value="1"/>
</dbReference>
<sequence>QIGCVFSAKKERKATFVFTDGETVELNPEVGMFITMNPGYAGRVELPENLKVQFRYVAMMVPDRQIIMRVKLAGCGFIQNQILAKKFFVLYRLCEEQLSKQVHYDFGLRNILSVLRTCGAEKRANPQDSELIIIMRVLRDMNLSKLVDEDEALFLSLVNDLFPGLQAKKAIYPNIETAIDQQLSEAGLINHPPWTLKVIQLYETNRVRHGIMCLGPTGTGKSKCIATLMRAMTACGDVHRELRMNPKAITDYQMFGRLDVATNDWTDGIFSSIWRKALKKRGEFVWIVLDGPGDAVWIENLNSVLDDNKCLTLANGDRIPMSPSCKLVFEVHSLRNASPATVSRCGMIYIG</sequence>
<keyword evidence="12" id="KW-0206">Cytoskeleton</keyword>
<dbReference type="Proteomes" id="UP000673691">
    <property type="component" value="Unassembled WGS sequence"/>
</dbReference>
<comment type="similarity">
    <text evidence="2">Belongs to the dynein heavy chain family.</text>
</comment>
<evidence type="ECO:0000256" key="1">
    <source>
        <dbReference type="ARBA" id="ARBA00004430"/>
    </source>
</evidence>
<dbReference type="OrthoDB" id="447173at2759"/>
<evidence type="ECO:0000256" key="4">
    <source>
        <dbReference type="ARBA" id="ARBA00022701"/>
    </source>
</evidence>
<feature type="non-terminal residue" evidence="15">
    <location>
        <position position="351"/>
    </location>
</feature>
<accession>A0A8H8DLP7</accession>
<dbReference type="GO" id="GO:0005524">
    <property type="term" value="F:ATP binding"/>
    <property type="evidence" value="ECO:0007669"/>
    <property type="project" value="UniProtKB-KW"/>
</dbReference>
<dbReference type="Gene3D" id="1.10.8.710">
    <property type="match status" value="1"/>
</dbReference>
<dbReference type="GO" id="GO:0045505">
    <property type="term" value="F:dynein intermediate chain binding"/>
    <property type="evidence" value="ECO:0007669"/>
    <property type="project" value="InterPro"/>
</dbReference>
<evidence type="ECO:0000256" key="10">
    <source>
        <dbReference type="ARBA" id="ARBA00023069"/>
    </source>
</evidence>
<keyword evidence="11" id="KW-0505">Motor protein</keyword>
<organism evidence="15 16">
    <name type="scientific">Olpidium bornovanus</name>
    <dbReference type="NCBI Taxonomy" id="278681"/>
    <lineage>
        <taxon>Eukaryota</taxon>
        <taxon>Fungi</taxon>
        <taxon>Fungi incertae sedis</taxon>
        <taxon>Olpidiomycota</taxon>
        <taxon>Olpidiomycotina</taxon>
        <taxon>Olpidiomycetes</taxon>
        <taxon>Olpidiales</taxon>
        <taxon>Olpidiaceae</taxon>
        <taxon>Olpidium</taxon>
    </lineage>
</organism>